<dbReference type="InterPro" id="IPR019814">
    <property type="entry name" value="Translation_initiation_fac_3_N"/>
</dbReference>
<accession>A0A8X8XCB5</accession>
<dbReference type="GO" id="GO:0032790">
    <property type="term" value="P:ribosome disassembly"/>
    <property type="evidence" value="ECO:0007669"/>
    <property type="project" value="TreeGrafter"/>
</dbReference>
<feature type="domain" description="Translation initiation factor 3 N-terminal" evidence="5">
    <location>
        <begin position="88"/>
        <end position="127"/>
    </location>
</feature>
<feature type="compositionally biased region" description="Polar residues" evidence="4">
    <location>
        <begin position="371"/>
        <end position="391"/>
    </location>
</feature>
<evidence type="ECO:0000256" key="1">
    <source>
        <dbReference type="ARBA" id="ARBA00005439"/>
    </source>
</evidence>
<feature type="region of interest" description="Disordered" evidence="4">
    <location>
        <begin position="339"/>
        <end position="358"/>
    </location>
</feature>
<evidence type="ECO:0000256" key="3">
    <source>
        <dbReference type="ARBA" id="ARBA00022917"/>
    </source>
</evidence>
<feature type="compositionally biased region" description="Polar residues" evidence="4">
    <location>
        <begin position="497"/>
        <end position="512"/>
    </location>
</feature>
<evidence type="ECO:0000256" key="4">
    <source>
        <dbReference type="SAM" id="MobiDB-lite"/>
    </source>
</evidence>
<feature type="domain" description="Translation initiation factor 3 N-terminal" evidence="5">
    <location>
        <begin position="160"/>
        <end position="187"/>
    </location>
</feature>
<comment type="caution">
    <text evidence="6">The sequence shown here is derived from an EMBL/GenBank/DDBJ whole genome shotgun (WGS) entry which is preliminary data.</text>
</comment>
<feature type="compositionally biased region" description="Polar residues" evidence="4">
    <location>
        <begin position="466"/>
        <end position="478"/>
    </location>
</feature>
<dbReference type="Gene3D" id="3.10.20.80">
    <property type="entry name" value="Translation initiation factor 3 (IF-3), N-terminal domain"/>
    <property type="match status" value="2"/>
</dbReference>
<dbReference type="SUPFAM" id="SSF55200">
    <property type="entry name" value="Translation initiation factor IF3, C-terminal domain"/>
    <property type="match status" value="1"/>
</dbReference>
<dbReference type="Proteomes" id="UP000298416">
    <property type="component" value="Unassembled WGS sequence"/>
</dbReference>
<dbReference type="GO" id="GO:0043022">
    <property type="term" value="F:ribosome binding"/>
    <property type="evidence" value="ECO:0007669"/>
    <property type="project" value="TreeGrafter"/>
</dbReference>
<dbReference type="PANTHER" id="PTHR10938">
    <property type="entry name" value="TRANSLATION INITIATION FACTOR IF-3"/>
    <property type="match status" value="1"/>
</dbReference>
<dbReference type="AlphaFoldDB" id="A0A8X8XCB5"/>
<sequence length="548" mass="60877">MQNMVLWGRLRESRFKFHAFFNEFRRFYNLNPAPAIADQLVSSRKSLPTLYHPKFIAQDEQWALFRQVRFYARPIKKKAMKDDSEPMMNEEITAPTVRLVIDEDHHIIVSRYEALARAENAQLDLVENDRFPVTFVALATSKMQMTFWSNVVMLLITHRVDKTGKPPVCKIFDYNKQRYIQQTKEKERAKSKSDSTLRPGAPKELRFGVKIKENDLKIKAEMAKRLMEKGYRVKCTAADANEGVDLKSLLSKFTPLIDDVAVVESGPKYEKKQAFVVVRHVKFGPANKSSGKKTSATADSPKTTEASAEDAQTNKSNWDAFDGDDGDAHPIFEIENVASGQLDRSKHTASSIPSGPVYPLRVPVAVTGRGTTNTADRVASSPNLDNQTCFGMNTPPRTRPGQQVEVPQPAYPPRVPLGLNSRGATNTPNRGPSPYQENQKHFGMNTLPRSRLGQQAESPPCGIPKQGSSSSTNQNSPPKSYGIFSVPKAEATPAANRYQQNVPPAVASSPTIYSREPSAAAPSPAADSGQGRYGIFSAEEREKQAHKR</sequence>
<evidence type="ECO:0000313" key="6">
    <source>
        <dbReference type="EMBL" id="KAG6410920.1"/>
    </source>
</evidence>
<comment type="similarity">
    <text evidence="1">Belongs to the IF-3 family.</text>
</comment>
<gene>
    <name evidence="6" type="ORF">SASPL_128993</name>
</gene>
<feature type="compositionally biased region" description="Polar residues" evidence="4">
    <location>
        <begin position="287"/>
        <end position="317"/>
    </location>
</feature>
<evidence type="ECO:0000259" key="5">
    <source>
        <dbReference type="Pfam" id="PF05198"/>
    </source>
</evidence>
<proteinExistence type="inferred from homology"/>
<dbReference type="InterPro" id="IPR001288">
    <property type="entry name" value="Translation_initiation_fac_3"/>
</dbReference>
<feature type="region of interest" description="Disordered" evidence="4">
    <location>
        <begin position="286"/>
        <end position="329"/>
    </location>
</feature>
<dbReference type="Pfam" id="PF05198">
    <property type="entry name" value="IF3_N"/>
    <property type="match status" value="2"/>
</dbReference>
<dbReference type="PANTHER" id="PTHR10938:SF4">
    <property type="entry name" value="TRANSLATION INITIATION FACTOR IF3-1, MITOCHONDRIAL"/>
    <property type="match status" value="1"/>
</dbReference>
<dbReference type="InterPro" id="IPR036787">
    <property type="entry name" value="T_IF-3_N_sf"/>
</dbReference>
<dbReference type="InterPro" id="IPR036788">
    <property type="entry name" value="T_IF-3_C_sf"/>
</dbReference>
<feature type="compositionally biased region" description="Low complexity" evidence="4">
    <location>
        <begin position="517"/>
        <end position="528"/>
    </location>
</feature>
<evidence type="ECO:0000256" key="2">
    <source>
        <dbReference type="ARBA" id="ARBA00022540"/>
    </source>
</evidence>
<name>A0A8X8XCB5_SALSN</name>
<protein>
    <recommendedName>
        <fullName evidence="5">Translation initiation factor 3 N-terminal domain-containing protein</fullName>
    </recommendedName>
</protein>
<reference evidence="6" key="2">
    <citation type="submission" date="2020-08" db="EMBL/GenBank/DDBJ databases">
        <title>Plant Genome Project.</title>
        <authorList>
            <person name="Zhang R.-G."/>
        </authorList>
    </citation>
    <scope>NUCLEOTIDE SEQUENCE</scope>
    <source>
        <strain evidence="6">Huo1</strain>
        <tissue evidence="6">Leaf</tissue>
    </source>
</reference>
<feature type="compositionally biased region" description="Basic and acidic residues" evidence="4">
    <location>
        <begin position="538"/>
        <end position="548"/>
    </location>
</feature>
<organism evidence="6">
    <name type="scientific">Salvia splendens</name>
    <name type="common">Scarlet sage</name>
    <dbReference type="NCBI Taxonomy" id="180675"/>
    <lineage>
        <taxon>Eukaryota</taxon>
        <taxon>Viridiplantae</taxon>
        <taxon>Streptophyta</taxon>
        <taxon>Embryophyta</taxon>
        <taxon>Tracheophyta</taxon>
        <taxon>Spermatophyta</taxon>
        <taxon>Magnoliopsida</taxon>
        <taxon>eudicotyledons</taxon>
        <taxon>Gunneridae</taxon>
        <taxon>Pentapetalae</taxon>
        <taxon>asterids</taxon>
        <taxon>lamiids</taxon>
        <taxon>Lamiales</taxon>
        <taxon>Lamiaceae</taxon>
        <taxon>Nepetoideae</taxon>
        <taxon>Mentheae</taxon>
        <taxon>Salviinae</taxon>
        <taxon>Salvia</taxon>
        <taxon>Salvia subgen. Calosphace</taxon>
        <taxon>core Calosphace</taxon>
    </lineage>
</organism>
<dbReference type="SUPFAM" id="SSF54364">
    <property type="entry name" value="Translation initiation factor IF3, N-terminal domain"/>
    <property type="match status" value="2"/>
</dbReference>
<keyword evidence="2" id="KW-0396">Initiation factor</keyword>
<reference evidence="6" key="1">
    <citation type="submission" date="2018-01" db="EMBL/GenBank/DDBJ databases">
        <authorList>
            <person name="Mao J.F."/>
        </authorList>
    </citation>
    <scope>NUCLEOTIDE SEQUENCE</scope>
    <source>
        <strain evidence="6">Huo1</strain>
        <tissue evidence="6">Leaf</tissue>
    </source>
</reference>
<dbReference type="GO" id="GO:0003743">
    <property type="term" value="F:translation initiation factor activity"/>
    <property type="evidence" value="ECO:0007669"/>
    <property type="project" value="UniProtKB-KW"/>
</dbReference>
<feature type="region of interest" description="Disordered" evidence="4">
    <location>
        <begin position="371"/>
        <end position="548"/>
    </location>
</feature>
<dbReference type="EMBL" id="PNBA02000010">
    <property type="protein sequence ID" value="KAG6410920.1"/>
    <property type="molecule type" value="Genomic_DNA"/>
</dbReference>
<dbReference type="Gene3D" id="3.30.110.10">
    <property type="entry name" value="Translation initiation factor 3 (IF-3), C-terminal domain"/>
    <property type="match status" value="1"/>
</dbReference>
<keyword evidence="7" id="KW-1185">Reference proteome</keyword>
<keyword evidence="3" id="KW-0648">Protein biosynthesis</keyword>
<evidence type="ECO:0000313" key="7">
    <source>
        <dbReference type="Proteomes" id="UP000298416"/>
    </source>
</evidence>